<keyword evidence="2" id="KW-0805">Transcription regulation</keyword>
<dbReference type="RefSeq" id="XP_048134825.1">
    <property type="nucleotide sequence ID" value="XM_048278868.1"/>
</dbReference>
<dbReference type="Gene3D" id="2.170.150.80">
    <property type="entry name" value="NAC domain"/>
    <property type="match status" value="2"/>
</dbReference>
<evidence type="ECO:0000313" key="8">
    <source>
        <dbReference type="Proteomes" id="UP000827889"/>
    </source>
</evidence>
<feature type="region of interest" description="Disordered" evidence="6">
    <location>
        <begin position="359"/>
        <end position="380"/>
    </location>
</feature>
<organism evidence="8 9">
    <name type="scientific">Rhodamnia argentea</name>
    <dbReference type="NCBI Taxonomy" id="178133"/>
    <lineage>
        <taxon>Eukaryota</taxon>
        <taxon>Viridiplantae</taxon>
        <taxon>Streptophyta</taxon>
        <taxon>Embryophyta</taxon>
        <taxon>Tracheophyta</taxon>
        <taxon>Spermatophyta</taxon>
        <taxon>Magnoliopsida</taxon>
        <taxon>eudicotyledons</taxon>
        <taxon>Gunneridae</taxon>
        <taxon>Pentapetalae</taxon>
        <taxon>rosids</taxon>
        <taxon>malvids</taxon>
        <taxon>Myrtales</taxon>
        <taxon>Myrtaceae</taxon>
        <taxon>Myrtoideae</taxon>
        <taxon>Myrteae</taxon>
        <taxon>Australasian group</taxon>
        <taxon>Rhodamnia</taxon>
    </lineage>
</organism>
<feature type="compositionally biased region" description="Low complexity" evidence="6">
    <location>
        <begin position="359"/>
        <end position="374"/>
    </location>
</feature>
<comment type="subcellular location">
    <subcellularLocation>
        <location evidence="1">Nucleus</location>
    </subcellularLocation>
</comment>
<evidence type="ECO:0000259" key="7">
    <source>
        <dbReference type="PROSITE" id="PS51005"/>
    </source>
</evidence>
<dbReference type="Proteomes" id="UP000827889">
    <property type="component" value="Chromosome 5"/>
</dbReference>
<keyword evidence="4" id="KW-0804">Transcription</keyword>
<evidence type="ECO:0000256" key="1">
    <source>
        <dbReference type="ARBA" id="ARBA00004123"/>
    </source>
</evidence>
<feature type="domain" description="NAC" evidence="7">
    <location>
        <begin position="4"/>
        <end position="161"/>
    </location>
</feature>
<evidence type="ECO:0000313" key="9">
    <source>
        <dbReference type="RefSeq" id="XP_048134825.1"/>
    </source>
</evidence>
<dbReference type="PROSITE" id="PS51005">
    <property type="entry name" value="NAC"/>
    <property type="match status" value="2"/>
</dbReference>
<evidence type="ECO:0000256" key="4">
    <source>
        <dbReference type="ARBA" id="ARBA00023163"/>
    </source>
</evidence>
<feature type="domain" description="NAC" evidence="7">
    <location>
        <begin position="193"/>
        <end position="350"/>
    </location>
</feature>
<sequence>MLTWPVGLRFVPTEEELVDHYLRRKLEGEVEVFCLIPELYVYTCEPPDLFVKYNELSDIPSDGRECFFFCPPGDKIPNNRRSNNRMTKFGYWKDTCEKRAIRSPVTGEQRGIRKIFVYYEGRQPEGRKTDIVMHQYHLNSEVSASKVSGPMAFVLCHIIDRKLKKTRSAKASTLASLSIDSTPNDFGNGMVTWPVGLRFEPTEEELVDHYLRGKLKGKLEAFCLIPELYIYKCEPPDLFIRYNELSNIPSDGRECFFFCPPGDKIANNRRSNNRMTKCGYWKDTCKERKIQSLVTGKQTGIRKIFVYYEGRQPKGRKTDIVMHQYHLNSEVSASKVSGPMAFVLCHIIKRKPKKARAIASTSASLSAGSSPNDSGNGRAHEISAQASEEVTVQTENSNEMSISSMADSNSPSIPQQAQMLEEQSLLYNGYPLVDGPSDECYAMPYSPRDFIEILDLWNVG</sequence>
<accession>A0ABM3HDZ8</accession>
<protein>
    <submittedName>
        <fullName evidence="9">NAC domain-containing protein 89-like</fullName>
    </submittedName>
</protein>
<gene>
    <name evidence="9" type="primary">LOC115746584</name>
</gene>
<keyword evidence="5" id="KW-0539">Nucleus</keyword>
<keyword evidence="3" id="KW-0238">DNA-binding</keyword>
<evidence type="ECO:0000256" key="2">
    <source>
        <dbReference type="ARBA" id="ARBA00023015"/>
    </source>
</evidence>
<keyword evidence="8" id="KW-1185">Reference proteome</keyword>
<dbReference type="GeneID" id="115746584"/>
<dbReference type="InterPro" id="IPR036093">
    <property type="entry name" value="NAC_dom_sf"/>
</dbReference>
<evidence type="ECO:0000256" key="3">
    <source>
        <dbReference type="ARBA" id="ARBA00023125"/>
    </source>
</evidence>
<name>A0ABM3HDZ8_9MYRT</name>
<dbReference type="Pfam" id="PF02365">
    <property type="entry name" value="NAM"/>
    <property type="match status" value="2"/>
</dbReference>
<evidence type="ECO:0000256" key="5">
    <source>
        <dbReference type="ARBA" id="ARBA00023242"/>
    </source>
</evidence>
<dbReference type="SUPFAM" id="SSF101941">
    <property type="entry name" value="NAC domain"/>
    <property type="match status" value="2"/>
</dbReference>
<proteinExistence type="predicted"/>
<dbReference type="InterPro" id="IPR003441">
    <property type="entry name" value="NAC-dom"/>
</dbReference>
<evidence type="ECO:0000256" key="6">
    <source>
        <dbReference type="SAM" id="MobiDB-lite"/>
    </source>
</evidence>
<reference evidence="9" key="1">
    <citation type="submission" date="2025-08" db="UniProtKB">
        <authorList>
            <consortium name="RefSeq"/>
        </authorList>
    </citation>
    <scope>IDENTIFICATION</scope>
    <source>
        <tissue evidence="9">Leaf</tissue>
    </source>
</reference>
<dbReference type="PANTHER" id="PTHR31989">
    <property type="entry name" value="NAC DOMAIN-CONTAINING PROTEIN 82-RELATED"/>
    <property type="match status" value="1"/>
</dbReference>